<keyword evidence="2 7" id="KW-0489">Methyltransferase</keyword>
<dbReference type="EMBL" id="FNTJ01000003">
    <property type="protein sequence ID" value="SED27852.1"/>
    <property type="molecule type" value="Genomic_DNA"/>
</dbReference>
<dbReference type="Pfam" id="PF00145">
    <property type="entry name" value="DNA_methylase"/>
    <property type="match status" value="1"/>
</dbReference>
<comment type="catalytic activity">
    <reaction evidence="6">
        <text>a 2'-deoxycytidine in DNA + S-adenosyl-L-methionine = a 5-methyl-2'-deoxycytidine in DNA + S-adenosyl-L-homocysteine + H(+)</text>
        <dbReference type="Rhea" id="RHEA:13681"/>
        <dbReference type="Rhea" id="RHEA-COMP:11369"/>
        <dbReference type="Rhea" id="RHEA-COMP:11370"/>
        <dbReference type="ChEBI" id="CHEBI:15378"/>
        <dbReference type="ChEBI" id="CHEBI:57856"/>
        <dbReference type="ChEBI" id="CHEBI:59789"/>
        <dbReference type="ChEBI" id="CHEBI:85452"/>
        <dbReference type="ChEBI" id="CHEBI:85454"/>
        <dbReference type="EC" id="2.1.1.37"/>
    </reaction>
</comment>
<comment type="similarity">
    <text evidence="7">Belongs to the class I-like SAM-binding methyltransferase superfamily. C5-methyltransferase family.</text>
</comment>
<accession>A0A1H4ZCE4</accession>
<dbReference type="Proteomes" id="UP000198982">
    <property type="component" value="Unassembled WGS sequence"/>
</dbReference>
<feature type="active site" evidence="7">
    <location>
        <position position="215"/>
    </location>
</feature>
<evidence type="ECO:0000256" key="2">
    <source>
        <dbReference type="ARBA" id="ARBA00022603"/>
    </source>
</evidence>
<dbReference type="AlphaFoldDB" id="A0A1H4ZCE4"/>
<evidence type="ECO:0000313" key="8">
    <source>
        <dbReference type="EMBL" id="SED27852.1"/>
    </source>
</evidence>
<dbReference type="InterPro" id="IPR029063">
    <property type="entry name" value="SAM-dependent_MTases_sf"/>
</dbReference>
<evidence type="ECO:0000256" key="7">
    <source>
        <dbReference type="PROSITE-ProRule" id="PRU01016"/>
    </source>
</evidence>
<keyword evidence="9" id="KW-1185">Reference proteome</keyword>
<evidence type="ECO:0000256" key="4">
    <source>
        <dbReference type="ARBA" id="ARBA00022691"/>
    </source>
</evidence>
<keyword evidence="4 7" id="KW-0949">S-adenosyl-L-methionine</keyword>
<dbReference type="Gene3D" id="3.40.50.150">
    <property type="entry name" value="Vaccinia Virus protein VP39"/>
    <property type="match status" value="1"/>
</dbReference>
<sequence>MATSIINTKLGENRNVARVWLEGQKLSRGGVNVGARYALHMQEGFQRFELRPVPENYVGETFTVSRREKNGIVFPLFEIRSETFRKLFEVSAKLRVIIRDARIIITRSQIDIKIAERVKRFMEKLKNGQKLATVSLFHGGGVLDKSIHSGLQKAGVGSFIQVGVELEDAYLESSLRNNKELWSEESIAICGDIKEINLQGGNIPQADILVAGLPCTGASVAGRSKNKISCAEEHSAAGSMFVDMLDWVKASNPAMVILENVKQYASTASMMVIRSVLTSLGYRIKEAVLQGTDFGSLESRERLVVLATTPGIADEFEFDNVVPLRKKPETLKAIMEDIPLDSDRWKDLTYLAEKEERDKAAGKGFTRQLLTGDEASCGTIGKSYAKYRSTEPMLIHPLQSALSRLFTPQEHAAAKTIPYGMVEGNSETVMHEILGQSVIFAKFEAFAFAVGMMLQYTLNFGELTSYCGQVCGDLGKNCGLGNICQLGVDAQTEMPDPASWIAAHAEDYLLAA</sequence>
<dbReference type="GO" id="GO:0009307">
    <property type="term" value="P:DNA restriction-modification system"/>
    <property type="evidence" value="ECO:0007669"/>
    <property type="project" value="UniProtKB-KW"/>
</dbReference>
<dbReference type="GO" id="GO:0003886">
    <property type="term" value="F:DNA (cytosine-5-)-methyltransferase activity"/>
    <property type="evidence" value="ECO:0007669"/>
    <property type="project" value="UniProtKB-EC"/>
</dbReference>
<evidence type="ECO:0000313" key="9">
    <source>
        <dbReference type="Proteomes" id="UP000198982"/>
    </source>
</evidence>
<dbReference type="InterPro" id="IPR001525">
    <property type="entry name" value="C5_MeTfrase"/>
</dbReference>
<evidence type="ECO:0000256" key="1">
    <source>
        <dbReference type="ARBA" id="ARBA00011975"/>
    </source>
</evidence>
<dbReference type="InterPro" id="IPR050390">
    <property type="entry name" value="C5-Methyltransferase"/>
</dbReference>
<dbReference type="GO" id="GO:0003677">
    <property type="term" value="F:DNA binding"/>
    <property type="evidence" value="ECO:0007669"/>
    <property type="project" value="TreeGrafter"/>
</dbReference>
<keyword evidence="3 7" id="KW-0808">Transferase</keyword>
<dbReference type="PANTHER" id="PTHR10629:SF52">
    <property type="entry name" value="DNA (CYTOSINE-5)-METHYLTRANSFERASE 1"/>
    <property type="match status" value="1"/>
</dbReference>
<dbReference type="SUPFAM" id="SSF53335">
    <property type="entry name" value="S-adenosyl-L-methionine-dependent methyltransferases"/>
    <property type="match status" value="1"/>
</dbReference>
<evidence type="ECO:0000256" key="3">
    <source>
        <dbReference type="ARBA" id="ARBA00022679"/>
    </source>
</evidence>
<keyword evidence="5" id="KW-0680">Restriction system</keyword>
<gene>
    <name evidence="8" type="ORF">SAMN05216178_6587</name>
</gene>
<proteinExistence type="inferred from homology"/>
<dbReference type="GO" id="GO:0044027">
    <property type="term" value="P:negative regulation of gene expression via chromosomal CpG island methylation"/>
    <property type="evidence" value="ECO:0007669"/>
    <property type="project" value="TreeGrafter"/>
</dbReference>
<evidence type="ECO:0000256" key="6">
    <source>
        <dbReference type="ARBA" id="ARBA00047422"/>
    </source>
</evidence>
<organism evidence="8 9">
    <name type="scientific">Pseudomonas saponiphila</name>
    <dbReference type="NCBI Taxonomy" id="556534"/>
    <lineage>
        <taxon>Bacteria</taxon>
        <taxon>Pseudomonadati</taxon>
        <taxon>Pseudomonadota</taxon>
        <taxon>Gammaproteobacteria</taxon>
        <taxon>Pseudomonadales</taxon>
        <taxon>Pseudomonadaceae</taxon>
        <taxon>Pseudomonas</taxon>
    </lineage>
</organism>
<dbReference type="GO" id="GO:0032259">
    <property type="term" value="P:methylation"/>
    <property type="evidence" value="ECO:0007669"/>
    <property type="project" value="UniProtKB-KW"/>
</dbReference>
<dbReference type="PANTHER" id="PTHR10629">
    <property type="entry name" value="CYTOSINE-SPECIFIC METHYLTRANSFERASE"/>
    <property type="match status" value="1"/>
</dbReference>
<dbReference type="PROSITE" id="PS51679">
    <property type="entry name" value="SAM_MT_C5"/>
    <property type="match status" value="1"/>
</dbReference>
<evidence type="ECO:0000256" key="5">
    <source>
        <dbReference type="ARBA" id="ARBA00022747"/>
    </source>
</evidence>
<dbReference type="EC" id="2.1.1.37" evidence="1"/>
<reference evidence="9" key="1">
    <citation type="submission" date="2016-10" db="EMBL/GenBank/DDBJ databases">
        <authorList>
            <person name="Varghese N."/>
            <person name="Submissions S."/>
        </authorList>
    </citation>
    <scope>NUCLEOTIDE SEQUENCE [LARGE SCALE GENOMIC DNA]</scope>
    <source>
        <strain evidence="9">DSM 9751</strain>
    </source>
</reference>
<name>A0A1H4ZCE4_9PSED</name>
<dbReference type="RefSeq" id="WP_092320631.1">
    <property type="nucleotide sequence ID" value="NZ_FNTJ01000003.1"/>
</dbReference>
<protein>
    <recommendedName>
        <fullName evidence="1">DNA (cytosine-5-)-methyltransferase</fullName>
        <ecNumber evidence="1">2.1.1.37</ecNumber>
    </recommendedName>
</protein>